<keyword evidence="1" id="KW-1133">Transmembrane helix</keyword>
<dbReference type="InterPro" id="IPR007047">
    <property type="entry name" value="Flp_Fap"/>
</dbReference>
<dbReference type="RefSeq" id="WP_327788417.1">
    <property type="nucleotide sequence ID" value="NZ_JARGEQ010000051.1"/>
</dbReference>
<reference evidence="2 3" key="1">
    <citation type="submission" date="2023-03" db="EMBL/GenBank/DDBJ databases">
        <title>YIM 152171 draft genome.</title>
        <authorList>
            <person name="Yang Z."/>
        </authorList>
    </citation>
    <scope>NUCLEOTIDE SEQUENCE [LARGE SCALE GENOMIC DNA]</scope>
    <source>
        <strain evidence="2 3">YIM 152171</strain>
    </source>
</reference>
<dbReference type="Pfam" id="PF04964">
    <property type="entry name" value="Flp_Fap"/>
    <property type="match status" value="1"/>
</dbReference>
<dbReference type="Proteomes" id="UP001301140">
    <property type="component" value="Unassembled WGS sequence"/>
</dbReference>
<keyword evidence="3" id="KW-1185">Reference proteome</keyword>
<sequence>MLARGPFRYRQDRKGATAIEYALLASLSSILALAAFMGFGDGLAGMYTELTDALSSAMGG</sequence>
<gene>
    <name evidence="2" type="ORF">PZ740_06355</name>
</gene>
<protein>
    <submittedName>
        <fullName evidence="2">Flp family type IVb pilin</fullName>
    </submittedName>
</protein>
<keyword evidence="1" id="KW-0472">Membrane</keyword>
<dbReference type="EMBL" id="JARGEQ010000051">
    <property type="protein sequence ID" value="MDF1586003.1"/>
    <property type="molecule type" value="Genomic_DNA"/>
</dbReference>
<accession>A0AAP3XPX4</accession>
<dbReference type="AlphaFoldDB" id="A0AAP3XPX4"/>
<organism evidence="2 3">
    <name type="scientific">Marinimicrococcus flavescens</name>
    <dbReference type="NCBI Taxonomy" id="3031815"/>
    <lineage>
        <taxon>Bacteria</taxon>
        <taxon>Pseudomonadati</taxon>
        <taxon>Pseudomonadota</taxon>
        <taxon>Alphaproteobacteria</taxon>
        <taxon>Geminicoccales</taxon>
        <taxon>Geminicoccaceae</taxon>
        <taxon>Marinimicrococcus</taxon>
    </lineage>
</organism>
<evidence type="ECO:0000256" key="1">
    <source>
        <dbReference type="SAM" id="Phobius"/>
    </source>
</evidence>
<proteinExistence type="predicted"/>
<feature type="transmembrane region" description="Helical" evidence="1">
    <location>
        <begin position="21"/>
        <end position="40"/>
    </location>
</feature>
<evidence type="ECO:0000313" key="3">
    <source>
        <dbReference type="Proteomes" id="UP001301140"/>
    </source>
</evidence>
<comment type="caution">
    <text evidence="2">The sequence shown here is derived from an EMBL/GenBank/DDBJ whole genome shotgun (WGS) entry which is preliminary data.</text>
</comment>
<keyword evidence="1" id="KW-0812">Transmembrane</keyword>
<evidence type="ECO:0000313" key="2">
    <source>
        <dbReference type="EMBL" id="MDF1586003.1"/>
    </source>
</evidence>
<name>A0AAP3XPX4_9PROT</name>